<dbReference type="InterPro" id="IPR006564">
    <property type="entry name" value="Znf_PMZ"/>
</dbReference>
<name>A0A6A2XA02_HIBSY</name>
<dbReference type="SMART" id="SM00575">
    <property type="entry name" value="ZnF_PMZ"/>
    <property type="match status" value="1"/>
</dbReference>
<dbReference type="InterPro" id="IPR007527">
    <property type="entry name" value="Znf_SWIM"/>
</dbReference>
<feature type="compositionally biased region" description="Low complexity" evidence="5">
    <location>
        <begin position="897"/>
        <end position="909"/>
    </location>
</feature>
<dbReference type="Proteomes" id="UP000436088">
    <property type="component" value="Unassembled WGS sequence"/>
</dbReference>
<feature type="region of interest" description="Disordered" evidence="5">
    <location>
        <begin position="366"/>
        <end position="393"/>
    </location>
</feature>
<feature type="compositionally biased region" description="Basic and acidic residues" evidence="5">
    <location>
        <begin position="841"/>
        <end position="875"/>
    </location>
</feature>
<feature type="signal peptide" evidence="6">
    <location>
        <begin position="1"/>
        <end position="18"/>
    </location>
</feature>
<proteinExistence type="predicted"/>
<evidence type="ECO:0000313" key="8">
    <source>
        <dbReference type="EMBL" id="KAE8658976.1"/>
    </source>
</evidence>
<dbReference type="PROSITE" id="PS50966">
    <property type="entry name" value="ZF_SWIM"/>
    <property type="match status" value="1"/>
</dbReference>
<evidence type="ECO:0000313" key="9">
    <source>
        <dbReference type="Proteomes" id="UP000436088"/>
    </source>
</evidence>
<organism evidence="8 9">
    <name type="scientific">Hibiscus syriacus</name>
    <name type="common">Rose of Sharon</name>
    <dbReference type="NCBI Taxonomy" id="106335"/>
    <lineage>
        <taxon>Eukaryota</taxon>
        <taxon>Viridiplantae</taxon>
        <taxon>Streptophyta</taxon>
        <taxon>Embryophyta</taxon>
        <taxon>Tracheophyta</taxon>
        <taxon>Spermatophyta</taxon>
        <taxon>Magnoliopsida</taxon>
        <taxon>eudicotyledons</taxon>
        <taxon>Gunneridae</taxon>
        <taxon>Pentapetalae</taxon>
        <taxon>rosids</taxon>
        <taxon>malvids</taxon>
        <taxon>Malvales</taxon>
        <taxon>Malvaceae</taxon>
        <taxon>Malvoideae</taxon>
        <taxon>Hibiscus</taxon>
    </lineage>
</organism>
<dbReference type="AlphaFoldDB" id="A0A6A2XA02"/>
<dbReference type="PANTHER" id="PTHR31973:SF185">
    <property type="entry name" value="TRANSPOSASE, MUDR, PLANT, MULE TRANSPOSASE DOMAIN-CONTAINING PROTEIN"/>
    <property type="match status" value="1"/>
</dbReference>
<evidence type="ECO:0000256" key="4">
    <source>
        <dbReference type="PROSITE-ProRule" id="PRU00325"/>
    </source>
</evidence>
<keyword evidence="3" id="KW-0862">Zinc</keyword>
<reference evidence="8" key="1">
    <citation type="submission" date="2019-09" db="EMBL/GenBank/DDBJ databases">
        <title>Draft genome information of white flower Hibiscus syriacus.</title>
        <authorList>
            <person name="Kim Y.-M."/>
        </authorList>
    </citation>
    <scope>NUCLEOTIDE SEQUENCE [LARGE SCALE GENOMIC DNA]</scope>
    <source>
        <strain evidence="8">YM2019G1</strain>
    </source>
</reference>
<evidence type="ECO:0000256" key="1">
    <source>
        <dbReference type="ARBA" id="ARBA00022723"/>
    </source>
</evidence>
<feature type="chain" id="PRO_5025546613" description="SWIM-type domain-containing protein" evidence="6">
    <location>
        <begin position="19"/>
        <end position="996"/>
    </location>
</feature>
<dbReference type="PANTHER" id="PTHR31973">
    <property type="entry name" value="POLYPROTEIN, PUTATIVE-RELATED"/>
    <property type="match status" value="1"/>
</dbReference>
<keyword evidence="1" id="KW-0479">Metal-binding</keyword>
<evidence type="ECO:0000256" key="3">
    <source>
        <dbReference type="ARBA" id="ARBA00022833"/>
    </source>
</evidence>
<evidence type="ECO:0000256" key="6">
    <source>
        <dbReference type="SAM" id="SignalP"/>
    </source>
</evidence>
<gene>
    <name evidence="8" type="ORF">F3Y22_tig00116965pilonHSYRG00537</name>
</gene>
<feature type="compositionally biased region" description="Basic residues" evidence="5">
    <location>
        <begin position="383"/>
        <end position="393"/>
    </location>
</feature>
<keyword evidence="2 4" id="KW-0863">Zinc-finger</keyword>
<dbReference type="InterPro" id="IPR018289">
    <property type="entry name" value="MULE_transposase_dom"/>
</dbReference>
<dbReference type="Pfam" id="PF04434">
    <property type="entry name" value="SWIM"/>
    <property type="match status" value="1"/>
</dbReference>
<dbReference type="GO" id="GO:0008270">
    <property type="term" value="F:zinc ion binding"/>
    <property type="evidence" value="ECO:0007669"/>
    <property type="project" value="UniProtKB-KW"/>
</dbReference>
<sequence>MLKLQTPLLLYLIHTTSLLFILSELTQPPFACDSSYPATKSYPFCEPTLPSPHHRTSLRFGVSSHIRRKYIPTHQLSSRHSKTRYPGIPMVVGSLTRFSRQQKHSFQRNNSNGHQFPSSEFTGFSRYISATILELYRTRESQWVMCAYNRVNGSPTAPITISCRKQPKAGGVSEGISLQTVLLSPLFLSNKGMLKNQKMLVQMFLMLRNGKVYLLTDNEDVERFIAYISVSQDDVTLYVVEPRSSIVGSVAGSNQLSFSQNPQPFSNPNPNKLSAPNSGFRIDQLDDDEPTEKIVSTSQYSKFGLGQYPDFDIGQYTDFDDVSEEETDHVCNDFHIGQYPNFDDETPVAEEDVVDDNEEEVTTVNEHVEHPFCNSYNPEEEKKKKKSPKKRKCHGSITGICQNYFSYRKKSWQRKQLIVTQKVYRGHEIMTDMNARFKISISYSQAWRAKCYALELLRGSPEASFAQLPAYCHNLKLKNPGSVTHIKTDRDGRFELLFIAIGATIRSFITCMRPVIIVDGAHLKGRYLGVNLLAVAMDANNGILPIAYGVGKSETSDSWTWFMGHLRDCIGPISNLTIISDRANSIDNAVRRCFPDAFHGLCGVHLYRNLKSRSAGIKKHKWTYWKAVKAYREVDFNKHINCLRRVLPQCAQTLEDVGFERWSRVHQLGARYGFMTSNSAESINALSRHSRKLPITMLMEFFRASIQQWYYKKRNHAGTLEHRVTPWTEKKITKRVVKSTSWRVEPCSNTLFQVLDNNLNGLVDLNAKTCSCMKWQTSGYPCGHVIKVALHLNQDDSSAYAMDCYTTEVYRQTYAEIVYPIPHPSEWDIPDDLQTVLPPAMDRRLPGRPKSHDRIPSKGEEKKRSTCSRCKESGHTRLTCGSPVPSKSSFPLPKYGSSSKSKAHMVSSKRQPSLKSQSQLASPFGTVNLVVITIRHAFDYRNTEITIATRESQCEMKIALRFSRCDFHFRIAIFISHCDSLIAIFISHCDFHFALR</sequence>
<comment type="caution">
    <text evidence="8">The sequence shown here is derived from an EMBL/GenBank/DDBJ whole genome shotgun (WGS) entry which is preliminary data.</text>
</comment>
<dbReference type="Pfam" id="PF10551">
    <property type="entry name" value="MULE"/>
    <property type="match status" value="1"/>
</dbReference>
<evidence type="ECO:0000256" key="2">
    <source>
        <dbReference type="ARBA" id="ARBA00022771"/>
    </source>
</evidence>
<feature type="region of interest" description="Disordered" evidence="5">
    <location>
        <begin position="837"/>
        <end position="917"/>
    </location>
</feature>
<keyword evidence="6" id="KW-0732">Signal</keyword>
<evidence type="ECO:0000259" key="7">
    <source>
        <dbReference type="PROSITE" id="PS50966"/>
    </source>
</evidence>
<dbReference type="EMBL" id="VEPZ02001739">
    <property type="protein sequence ID" value="KAE8658976.1"/>
    <property type="molecule type" value="Genomic_DNA"/>
</dbReference>
<accession>A0A6A2XA02</accession>
<protein>
    <recommendedName>
        <fullName evidence="7">SWIM-type domain-containing protein</fullName>
    </recommendedName>
</protein>
<keyword evidence="9" id="KW-1185">Reference proteome</keyword>
<feature type="domain" description="SWIM-type" evidence="7">
    <location>
        <begin position="752"/>
        <end position="793"/>
    </location>
</feature>
<evidence type="ECO:0000256" key="5">
    <source>
        <dbReference type="SAM" id="MobiDB-lite"/>
    </source>
</evidence>